<dbReference type="Proteomes" id="UP000742024">
    <property type="component" value="Unassembled WGS sequence"/>
</dbReference>
<keyword evidence="3" id="KW-1185">Reference proteome</keyword>
<feature type="region of interest" description="Disordered" evidence="1">
    <location>
        <begin position="93"/>
        <end position="117"/>
    </location>
</feature>
<organism evidence="2 3">
    <name type="scientific">Claviceps arundinis</name>
    <dbReference type="NCBI Taxonomy" id="1623583"/>
    <lineage>
        <taxon>Eukaryota</taxon>
        <taxon>Fungi</taxon>
        <taxon>Dikarya</taxon>
        <taxon>Ascomycota</taxon>
        <taxon>Pezizomycotina</taxon>
        <taxon>Sordariomycetes</taxon>
        <taxon>Hypocreomycetidae</taxon>
        <taxon>Hypocreales</taxon>
        <taxon>Clavicipitaceae</taxon>
        <taxon>Claviceps</taxon>
    </lineage>
</organism>
<name>A0ABQ7P291_9HYPO</name>
<reference evidence="2 3" key="1">
    <citation type="journal article" date="2020" name="bioRxiv">
        <title>Whole genome comparisons of ergot fungi reveals the divergence and evolution of species within the genus Claviceps are the result of varying mechanisms driving genome evolution and host range expansion.</title>
        <authorList>
            <person name="Wyka S.A."/>
            <person name="Mondo S.J."/>
            <person name="Liu M."/>
            <person name="Dettman J."/>
            <person name="Nalam V."/>
            <person name="Broders K.D."/>
        </authorList>
    </citation>
    <scope>NUCLEOTIDE SEQUENCE [LARGE SCALE GENOMIC DNA]</scope>
    <source>
        <strain evidence="2 3">LM583</strain>
    </source>
</reference>
<proteinExistence type="predicted"/>
<evidence type="ECO:0000313" key="2">
    <source>
        <dbReference type="EMBL" id="KAG5952365.1"/>
    </source>
</evidence>
<comment type="caution">
    <text evidence="2">The sequence shown here is derived from an EMBL/GenBank/DDBJ whole genome shotgun (WGS) entry which is preliminary data.</text>
</comment>
<feature type="compositionally biased region" description="Pro residues" evidence="1">
    <location>
        <begin position="7"/>
        <end position="24"/>
    </location>
</feature>
<feature type="region of interest" description="Disordered" evidence="1">
    <location>
        <begin position="1"/>
        <end position="24"/>
    </location>
</feature>
<gene>
    <name evidence="2" type="ORF">E4U57_006178</name>
</gene>
<sequence>MSLITTPPTPEPIPSMTPPKPTMAPPKLPLIFGYSLDDLEQEIRDSIMYYATHGAVKNVGPIEKVEILTKDNLSPVHTSHFNPRDREELVSVRTYPLDKTQEASYSSHLSKRTKRQL</sequence>
<dbReference type="EMBL" id="SRPR01000516">
    <property type="protein sequence ID" value="KAG5952365.1"/>
    <property type="molecule type" value="Genomic_DNA"/>
</dbReference>
<evidence type="ECO:0000313" key="3">
    <source>
        <dbReference type="Proteomes" id="UP000742024"/>
    </source>
</evidence>
<evidence type="ECO:0000256" key="1">
    <source>
        <dbReference type="SAM" id="MobiDB-lite"/>
    </source>
</evidence>
<protein>
    <submittedName>
        <fullName evidence="2">Uncharacterized protein</fullName>
    </submittedName>
</protein>
<accession>A0ABQ7P291</accession>